<dbReference type="AlphaFoldDB" id="A0A1I4NU40"/>
<proteinExistence type="predicted"/>
<sequence>MKKTILRIQGIPAILWGEPSAKLFIAVHGNMSSKEDDVIVAFAEEAAAKRYQVLSFDLPEHGDRKDEEYACKVQNCVRDLTTIMEYARTISSHISLFACSIGAYFSLLTYKDLPLEQSLFLSPVLNMERIINNMMLWFNVSEDRLKIEKEVETPIGQTLYWDYYCYVKSNPINKWDKPTEILYGSDDNLSEFDVASDFVERYDSKLQVLENGEHYFHTDEQLQYFRQWLRDTVFQVKS</sequence>
<dbReference type="STRING" id="1123291.SAMN04490355_105226"/>
<gene>
    <name evidence="1" type="ORF">SAMN04490355_105226</name>
</gene>
<dbReference type="Gene3D" id="3.40.50.1820">
    <property type="entry name" value="alpha/beta hydrolase"/>
    <property type="match status" value="1"/>
</dbReference>
<reference evidence="2" key="1">
    <citation type="submission" date="2016-10" db="EMBL/GenBank/DDBJ databases">
        <authorList>
            <person name="Varghese N."/>
            <person name="Submissions S."/>
        </authorList>
    </citation>
    <scope>NUCLEOTIDE SEQUENCE [LARGE SCALE GENOMIC DNA]</scope>
    <source>
        <strain evidence="2">DSM 13327</strain>
    </source>
</reference>
<accession>A0A1I4NU40</accession>
<evidence type="ECO:0000313" key="2">
    <source>
        <dbReference type="Proteomes" id="UP000199520"/>
    </source>
</evidence>
<dbReference type="RefSeq" id="WP_090942398.1">
    <property type="nucleotide sequence ID" value="NZ_FOTS01000052.1"/>
</dbReference>
<dbReference type="OrthoDB" id="358525at2"/>
<keyword evidence="2" id="KW-1185">Reference proteome</keyword>
<protein>
    <recommendedName>
        <fullName evidence="3">Alpha/beta hydrolase</fullName>
    </recommendedName>
</protein>
<dbReference type="InterPro" id="IPR029058">
    <property type="entry name" value="AB_hydrolase_fold"/>
</dbReference>
<evidence type="ECO:0008006" key="3">
    <source>
        <dbReference type="Google" id="ProtNLM"/>
    </source>
</evidence>
<dbReference type="SUPFAM" id="SSF53474">
    <property type="entry name" value="alpha/beta-Hydrolases"/>
    <property type="match status" value="1"/>
</dbReference>
<name>A0A1I4NU40_9FIRM</name>
<dbReference type="EMBL" id="FOTS01000052">
    <property type="protein sequence ID" value="SFM19032.1"/>
    <property type="molecule type" value="Genomic_DNA"/>
</dbReference>
<organism evidence="1 2">
    <name type="scientific">Pelosinus propionicus DSM 13327</name>
    <dbReference type="NCBI Taxonomy" id="1123291"/>
    <lineage>
        <taxon>Bacteria</taxon>
        <taxon>Bacillati</taxon>
        <taxon>Bacillota</taxon>
        <taxon>Negativicutes</taxon>
        <taxon>Selenomonadales</taxon>
        <taxon>Sporomusaceae</taxon>
        <taxon>Pelosinus</taxon>
    </lineage>
</organism>
<dbReference type="Proteomes" id="UP000199520">
    <property type="component" value="Unassembled WGS sequence"/>
</dbReference>
<evidence type="ECO:0000313" key="1">
    <source>
        <dbReference type="EMBL" id="SFM19032.1"/>
    </source>
</evidence>